<accession>A0ACC1L622</accession>
<gene>
    <name evidence="1" type="ORF">H4R21_002708</name>
</gene>
<organism evidence="1 2">
    <name type="scientific">Coemansia helicoidea</name>
    <dbReference type="NCBI Taxonomy" id="1286919"/>
    <lineage>
        <taxon>Eukaryota</taxon>
        <taxon>Fungi</taxon>
        <taxon>Fungi incertae sedis</taxon>
        <taxon>Zoopagomycota</taxon>
        <taxon>Kickxellomycotina</taxon>
        <taxon>Kickxellomycetes</taxon>
        <taxon>Kickxellales</taxon>
        <taxon>Kickxellaceae</taxon>
        <taxon>Coemansia</taxon>
    </lineage>
</organism>
<comment type="caution">
    <text evidence="1">The sequence shown here is derived from an EMBL/GenBank/DDBJ whole genome shotgun (WGS) entry which is preliminary data.</text>
</comment>
<name>A0ACC1L622_9FUNG</name>
<reference evidence="1" key="1">
    <citation type="submission" date="2022-07" db="EMBL/GenBank/DDBJ databases">
        <title>Phylogenomic reconstructions and comparative analyses of Kickxellomycotina fungi.</title>
        <authorList>
            <person name="Reynolds N.K."/>
            <person name="Stajich J.E."/>
            <person name="Barry K."/>
            <person name="Grigoriev I.V."/>
            <person name="Crous P."/>
            <person name="Smith M.E."/>
        </authorList>
    </citation>
    <scope>NUCLEOTIDE SEQUENCE</scope>
    <source>
        <strain evidence="1">BCRC 34780</strain>
    </source>
</reference>
<protein>
    <submittedName>
        <fullName evidence="1">Uncharacterized protein</fullName>
    </submittedName>
</protein>
<sequence length="105" mass="11369">MSFFDLINPFSYATPLHADGSEPTPDSEDAAIVAPDVVEEPAAAAEEAAEDEVEEATEEEEEEAEAEDHAPIIREGKDKARRHSAGCCAPLRIHADQRVHVCRAS</sequence>
<dbReference type="EMBL" id="JANBUN010000734">
    <property type="protein sequence ID" value="KAJ2801673.1"/>
    <property type="molecule type" value="Genomic_DNA"/>
</dbReference>
<dbReference type="Proteomes" id="UP001140087">
    <property type="component" value="Unassembled WGS sequence"/>
</dbReference>
<keyword evidence="2" id="KW-1185">Reference proteome</keyword>
<evidence type="ECO:0000313" key="2">
    <source>
        <dbReference type="Proteomes" id="UP001140087"/>
    </source>
</evidence>
<proteinExistence type="predicted"/>
<evidence type="ECO:0000313" key="1">
    <source>
        <dbReference type="EMBL" id="KAJ2801673.1"/>
    </source>
</evidence>